<evidence type="ECO:0000256" key="1">
    <source>
        <dbReference type="PROSITE-ProRule" id="PRU00325"/>
    </source>
</evidence>
<proteinExistence type="predicted"/>
<feature type="domain" description="SWIM-type" evidence="4">
    <location>
        <begin position="167"/>
        <end position="204"/>
    </location>
</feature>
<dbReference type="SUPFAM" id="SSF52980">
    <property type="entry name" value="Restriction endonuclease-like"/>
    <property type="match status" value="1"/>
</dbReference>
<feature type="domain" description="SAP" evidence="3">
    <location>
        <begin position="12"/>
        <end position="46"/>
    </location>
</feature>
<sequence>MDSSFHLSDEEINKLKVPELKEYLRQHGQPVTGNKNVLIEKAKGVRKLNLRTRIDVASEDNLEILRKWCEKLITPLGETIPDPASLTNWSDDVTLIPSFTDSDIYNYLVLTMKSKRSMRAKIYFEDSHVHSLKYHFVEENCSHCVVKSKVIPSIPTANKKQNPDHDVWVCLSKVTGKVHSAHCNCTAGEGEACNHIGAMLYALEDVSKRKADGTLSSTSAPCKWNNPRKRKLSPKKAQELKFSTGDSDKRKKVSLSLSHSNEVQSKAPKFQPTIDENRFKNTLIGNKSNAGWLTFFQTQKEIDLPGFHKILHQYHDKVDLQSDECQLNFGSIFSTMYSNITEEEVLKIEKYTRGQHNNDLWHEARKLRITSSNFGAVVKRKVSQPDNLLKTLLGYETFDNKYVKWGRDHEPAARRSYANKFVKIHEQFCVAQSGFLVNRLFPHLGSSPDGLISCTCCGEGILEIKCPSSDKWKNATPEDCALDDTFFCKMSDDNIMLKKNHNYYYQVQGQLAISGRKYCDFVVWTLKGFSVQRIKFDENFWSNMLCKLNKFYLHAVLPELYSSRVKRGLPLFKDT</sequence>
<keyword evidence="1" id="KW-0863">Zinc-finger</keyword>
<dbReference type="InterPro" id="IPR003034">
    <property type="entry name" value="SAP_dom"/>
</dbReference>
<evidence type="ECO:0000259" key="4">
    <source>
        <dbReference type="PROSITE" id="PS50966"/>
    </source>
</evidence>
<dbReference type="InterPro" id="IPR011335">
    <property type="entry name" value="Restrct_endonuc-II-like"/>
</dbReference>
<protein>
    <recommendedName>
        <fullName evidence="7">SWIM-type domain-containing protein</fullName>
    </recommendedName>
</protein>
<evidence type="ECO:0008006" key="7">
    <source>
        <dbReference type="Google" id="ProtNLM"/>
    </source>
</evidence>
<feature type="region of interest" description="Disordered" evidence="2">
    <location>
        <begin position="212"/>
        <end position="268"/>
    </location>
</feature>
<evidence type="ECO:0000313" key="6">
    <source>
        <dbReference type="Proteomes" id="UP001186944"/>
    </source>
</evidence>
<evidence type="ECO:0000256" key="2">
    <source>
        <dbReference type="SAM" id="MobiDB-lite"/>
    </source>
</evidence>
<dbReference type="CDD" id="cd22343">
    <property type="entry name" value="PDDEXK_lambda_exonuclease-like"/>
    <property type="match status" value="1"/>
</dbReference>
<dbReference type="SMART" id="SM00513">
    <property type="entry name" value="SAP"/>
    <property type="match status" value="1"/>
</dbReference>
<reference evidence="5" key="1">
    <citation type="submission" date="2019-08" db="EMBL/GenBank/DDBJ databases">
        <title>The improved chromosome-level genome for the pearl oyster Pinctada fucata martensii using PacBio sequencing and Hi-C.</title>
        <authorList>
            <person name="Zheng Z."/>
        </authorList>
    </citation>
    <scope>NUCLEOTIDE SEQUENCE</scope>
    <source>
        <strain evidence="5">ZZ-2019</strain>
        <tissue evidence="5">Adductor muscle</tissue>
    </source>
</reference>
<dbReference type="Gene3D" id="1.10.720.30">
    <property type="entry name" value="SAP domain"/>
    <property type="match status" value="1"/>
</dbReference>
<dbReference type="Gene3D" id="3.90.320.10">
    <property type="match status" value="1"/>
</dbReference>
<name>A0AA88XXD2_PINIB</name>
<dbReference type="EMBL" id="VSWD01000013">
    <property type="protein sequence ID" value="KAK3084942.1"/>
    <property type="molecule type" value="Genomic_DNA"/>
</dbReference>
<gene>
    <name evidence="5" type="ORF">FSP39_021755</name>
</gene>
<dbReference type="AlphaFoldDB" id="A0AA88XXD2"/>
<dbReference type="Pfam" id="PF02037">
    <property type="entry name" value="SAP"/>
    <property type="match status" value="1"/>
</dbReference>
<dbReference type="PROSITE" id="PS50800">
    <property type="entry name" value="SAP"/>
    <property type="match status" value="1"/>
</dbReference>
<evidence type="ECO:0000313" key="5">
    <source>
        <dbReference type="EMBL" id="KAK3084942.1"/>
    </source>
</evidence>
<keyword evidence="1" id="KW-0862">Zinc</keyword>
<organism evidence="5 6">
    <name type="scientific">Pinctada imbricata</name>
    <name type="common">Atlantic pearl-oyster</name>
    <name type="synonym">Pinctada martensii</name>
    <dbReference type="NCBI Taxonomy" id="66713"/>
    <lineage>
        <taxon>Eukaryota</taxon>
        <taxon>Metazoa</taxon>
        <taxon>Spiralia</taxon>
        <taxon>Lophotrochozoa</taxon>
        <taxon>Mollusca</taxon>
        <taxon>Bivalvia</taxon>
        <taxon>Autobranchia</taxon>
        <taxon>Pteriomorphia</taxon>
        <taxon>Pterioida</taxon>
        <taxon>Pterioidea</taxon>
        <taxon>Pteriidae</taxon>
        <taxon>Pinctada</taxon>
    </lineage>
</organism>
<keyword evidence="6" id="KW-1185">Reference proteome</keyword>
<accession>A0AA88XXD2</accession>
<dbReference type="Proteomes" id="UP001186944">
    <property type="component" value="Unassembled WGS sequence"/>
</dbReference>
<dbReference type="SUPFAM" id="SSF68906">
    <property type="entry name" value="SAP domain"/>
    <property type="match status" value="1"/>
</dbReference>
<evidence type="ECO:0000259" key="3">
    <source>
        <dbReference type="PROSITE" id="PS50800"/>
    </source>
</evidence>
<dbReference type="PROSITE" id="PS50966">
    <property type="entry name" value="ZF_SWIM"/>
    <property type="match status" value="1"/>
</dbReference>
<dbReference type="PANTHER" id="PTHR47526:SF3">
    <property type="entry name" value="PHD-TYPE DOMAIN-CONTAINING PROTEIN"/>
    <property type="match status" value="1"/>
</dbReference>
<keyword evidence="1" id="KW-0479">Metal-binding</keyword>
<dbReference type="GO" id="GO:0006281">
    <property type="term" value="P:DNA repair"/>
    <property type="evidence" value="ECO:0007669"/>
    <property type="project" value="UniProtKB-ARBA"/>
</dbReference>
<dbReference type="GO" id="GO:0008270">
    <property type="term" value="F:zinc ion binding"/>
    <property type="evidence" value="ECO:0007669"/>
    <property type="project" value="UniProtKB-KW"/>
</dbReference>
<dbReference type="InterPro" id="IPR019080">
    <property type="entry name" value="YqaJ_viral_recombinase"/>
</dbReference>
<dbReference type="InterPro" id="IPR011604">
    <property type="entry name" value="PDDEXK-like_dom_sf"/>
</dbReference>
<comment type="caution">
    <text evidence="5">The sequence shown here is derived from an EMBL/GenBank/DDBJ whole genome shotgun (WGS) entry which is preliminary data.</text>
</comment>
<dbReference type="InterPro" id="IPR007527">
    <property type="entry name" value="Znf_SWIM"/>
</dbReference>
<dbReference type="Pfam" id="PF09588">
    <property type="entry name" value="YqaJ"/>
    <property type="match status" value="1"/>
</dbReference>
<dbReference type="PANTHER" id="PTHR47526">
    <property type="entry name" value="ATP-DEPENDENT DNA HELICASE"/>
    <property type="match status" value="1"/>
</dbReference>
<dbReference type="InterPro" id="IPR036361">
    <property type="entry name" value="SAP_dom_sf"/>
</dbReference>
<feature type="compositionally biased region" description="Polar residues" evidence="2">
    <location>
        <begin position="255"/>
        <end position="264"/>
    </location>
</feature>